<keyword evidence="4" id="KW-1185">Reference proteome</keyword>
<dbReference type="EC" id="2.1.1.-" evidence="3"/>
<dbReference type="OrthoDB" id="9785995at2"/>
<reference evidence="3 4" key="1">
    <citation type="journal article" date="2009" name="Environ. Microbiol.">
        <title>Genome sequence of Desulfobacterium autotrophicum HRM2, a marine sulfate reducer oxidizing organic carbon completely to carbon dioxide.</title>
        <authorList>
            <person name="Strittmatter A.W."/>
            <person name="Liesegang H."/>
            <person name="Rabus R."/>
            <person name="Decker I."/>
            <person name="Amann J."/>
            <person name="Andres S."/>
            <person name="Henne A."/>
            <person name="Fricke W.F."/>
            <person name="Martinez-Arias R."/>
            <person name="Bartels D."/>
            <person name="Goesmann A."/>
            <person name="Krause L."/>
            <person name="Puehler A."/>
            <person name="Klenk H.P."/>
            <person name="Richter M."/>
            <person name="Schuler M."/>
            <person name="Gloeckner F.O."/>
            <person name="Meyerdierks A."/>
            <person name="Gottschalk G."/>
            <person name="Amann R."/>
        </authorList>
    </citation>
    <scope>NUCLEOTIDE SEQUENCE [LARGE SCALE GENOMIC DNA]</scope>
    <source>
        <strain evidence="4">ATCC 43914 / DSM 3382 / HRM2</strain>
    </source>
</reference>
<dbReference type="STRING" id="177437.HRM2_06620"/>
<proteinExistence type="predicted"/>
<evidence type="ECO:0000313" key="3">
    <source>
        <dbReference type="EMBL" id="ACN13776.1"/>
    </source>
</evidence>
<dbReference type="EMBL" id="CP001087">
    <property type="protein sequence ID" value="ACN13776.1"/>
    <property type="molecule type" value="Genomic_DNA"/>
</dbReference>
<dbReference type="Gene3D" id="3.40.50.150">
    <property type="entry name" value="Vaccinia Virus protein VP39"/>
    <property type="match status" value="1"/>
</dbReference>
<dbReference type="Pfam" id="PF06325">
    <property type="entry name" value="PrmA"/>
    <property type="match status" value="1"/>
</dbReference>
<accession>C0QIY6</accession>
<dbReference type="PANTHER" id="PTHR43648:SF1">
    <property type="entry name" value="ELECTRON TRANSFER FLAVOPROTEIN BETA SUBUNIT LYSINE METHYLTRANSFERASE"/>
    <property type="match status" value="1"/>
</dbReference>
<dbReference type="KEGG" id="dat:HRM2_06620"/>
<dbReference type="GO" id="GO:0008276">
    <property type="term" value="F:protein methyltransferase activity"/>
    <property type="evidence" value="ECO:0007669"/>
    <property type="project" value="TreeGrafter"/>
</dbReference>
<dbReference type="SUPFAM" id="SSF53335">
    <property type="entry name" value="S-adenosyl-L-methionine-dependent methyltransferases"/>
    <property type="match status" value="1"/>
</dbReference>
<dbReference type="HOGENOM" id="CLU_989457_0_0_7"/>
<evidence type="ECO:0000256" key="2">
    <source>
        <dbReference type="ARBA" id="ARBA00022679"/>
    </source>
</evidence>
<keyword evidence="1 3" id="KW-0489">Methyltransferase</keyword>
<dbReference type="RefSeq" id="WP_012663024.1">
    <property type="nucleotide sequence ID" value="NC_012108.1"/>
</dbReference>
<organism evidence="3 4">
    <name type="scientific">Desulforapulum autotrophicum (strain ATCC 43914 / DSM 3382 / VKM B-1955 / HRM2)</name>
    <name type="common">Desulfobacterium autotrophicum</name>
    <dbReference type="NCBI Taxonomy" id="177437"/>
    <lineage>
        <taxon>Bacteria</taxon>
        <taxon>Pseudomonadati</taxon>
        <taxon>Thermodesulfobacteriota</taxon>
        <taxon>Desulfobacteria</taxon>
        <taxon>Desulfobacterales</taxon>
        <taxon>Desulfobacteraceae</taxon>
        <taxon>Desulforapulum</taxon>
    </lineage>
</organism>
<gene>
    <name evidence="3" type="primary">prmA1</name>
    <name evidence="3" type="ordered locus">HRM2_06620</name>
</gene>
<name>C0QIY6_DESAH</name>
<dbReference type="InterPro" id="IPR029063">
    <property type="entry name" value="SAM-dependent_MTases_sf"/>
</dbReference>
<keyword evidence="2 3" id="KW-0808">Transferase</keyword>
<dbReference type="InterPro" id="IPR050078">
    <property type="entry name" value="Ribosomal_L11_MeTrfase_PrmA"/>
</dbReference>
<protein>
    <submittedName>
        <fullName evidence="3">PrmA1</fullName>
        <ecNumber evidence="3">2.1.1.-</ecNumber>
    </submittedName>
</protein>
<dbReference type="Proteomes" id="UP000000442">
    <property type="component" value="Chromosome"/>
</dbReference>
<dbReference type="GO" id="GO:0032259">
    <property type="term" value="P:methylation"/>
    <property type="evidence" value="ECO:0007669"/>
    <property type="project" value="UniProtKB-KW"/>
</dbReference>
<dbReference type="AlphaFoldDB" id="C0QIY6"/>
<evidence type="ECO:0000313" key="4">
    <source>
        <dbReference type="Proteomes" id="UP000000442"/>
    </source>
</evidence>
<dbReference type="PANTHER" id="PTHR43648">
    <property type="entry name" value="ELECTRON TRANSFER FLAVOPROTEIN BETA SUBUNIT LYSINE METHYLTRANSFERASE"/>
    <property type="match status" value="1"/>
</dbReference>
<dbReference type="eggNOG" id="COG2264">
    <property type="taxonomic scope" value="Bacteria"/>
</dbReference>
<sequence>MTRSFDSCNDPCVMQRAKQIATESEFRITPRDFTRRLSTDTGITPGQAKKVLKHLVSTNELTYSYNFGATHVEPSFAKPVKVTAHFVLSPWETENHSPPDQDTLVEIVIAPGISFGSGSHPTTRLCLEAIDHALLSSPNASPSGRAADVGTGSGVLALALVKAGCHSCLALDTDLNCVSEALNNVTLNHLDDKITVTPELLNGSHGNFSIIAANLRFPTLKDLAGLFLTITDPHALLILSGVRATELDDLIHHYGDQGFTATWTNSEKNWSAAVFKKTWKP</sequence>
<evidence type="ECO:0000256" key="1">
    <source>
        <dbReference type="ARBA" id="ARBA00022603"/>
    </source>
</evidence>